<protein>
    <submittedName>
        <fullName evidence="3">Glycosyltransferase family 4 protein</fullName>
    </submittedName>
</protein>
<keyword evidence="4" id="KW-1185">Reference proteome</keyword>
<organism evidence="3 4">
    <name type="scientific">Plantimonas leprariae</name>
    <dbReference type="NCBI Taxonomy" id="2615207"/>
    <lineage>
        <taxon>Bacteria</taxon>
        <taxon>Pseudomonadati</taxon>
        <taxon>Pseudomonadota</taxon>
        <taxon>Alphaproteobacteria</taxon>
        <taxon>Hyphomicrobiales</taxon>
        <taxon>Aurantimonadaceae</taxon>
        <taxon>Plantimonas</taxon>
    </lineage>
</organism>
<gene>
    <name evidence="3" type="ORF">F6X38_22580</name>
</gene>
<evidence type="ECO:0000313" key="3">
    <source>
        <dbReference type="EMBL" id="KAB0675920.1"/>
    </source>
</evidence>
<name>A0A7V7PKH5_9HYPH</name>
<dbReference type="GO" id="GO:0009103">
    <property type="term" value="P:lipopolysaccharide biosynthetic process"/>
    <property type="evidence" value="ECO:0007669"/>
    <property type="project" value="TreeGrafter"/>
</dbReference>
<sequence>MTMLVADDRIDRRVLLEADSLAKAGAAVRVIALPYPGLDDRDAEAFPHVDIQRIALSDRRASRVRPGRAGGLSVFAPLLFLHHDGFYRSAIAKAADVVVAHDLPVLLTAALAADELGARLFFDAHELYPEQRQLPAWRRSAYRRLERRLLPKVDGVITVNASIAAELKRRGSRSLPAVILNLPLAARTDRPVSDDAVSLRLAFGIPPDTHLLLMHGSLSAGRNLEALVDAMALVEGHRAALVLLGPDGGIEQALRNKAESLGLLWKGVFFHPPVPQNALLATVATADIGIVPYREVDLNTRLCTPNKLFDFIAAGLPVLANNLPELRRFVVERGFGLNLPMHDARAMSDAIVTMLAADLPAISGRVAAAAPDFSWEAQEEEFLRLFDIGAATAGDPSEGRDVRH</sequence>
<dbReference type="PANTHER" id="PTHR46401">
    <property type="entry name" value="GLYCOSYLTRANSFERASE WBBK-RELATED"/>
    <property type="match status" value="1"/>
</dbReference>
<dbReference type="Pfam" id="PF13692">
    <property type="entry name" value="Glyco_trans_1_4"/>
    <property type="match status" value="1"/>
</dbReference>
<dbReference type="Gene3D" id="3.40.50.2000">
    <property type="entry name" value="Glycogen Phosphorylase B"/>
    <property type="match status" value="2"/>
</dbReference>
<evidence type="ECO:0000259" key="2">
    <source>
        <dbReference type="Pfam" id="PF13579"/>
    </source>
</evidence>
<keyword evidence="1 3" id="KW-0808">Transferase</keyword>
<evidence type="ECO:0000256" key="1">
    <source>
        <dbReference type="ARBA" id="ARBA00022679"/>
    </source>
</evidence>
<dbReference type="PANTHER" id="PTHR46401:SF2">
    <property type="entry name" value="GLYCOSYLTRANSFERASE WBBK-RELATED"/>
    <property type="match status" value="1"/>
</dbReference>
<evidence type="ECO:0000313" key="4">
    <source>
        <dbReference type="Proteomes" id="UP000432089"/>
    </source>
</evidence>
<dbReference type="InterPro" id="IPR028098">
    <property type="entry name" value="Glyco_trans_4-like_N"/>
</dbReference>
<feature type="domain" description="Glycosyltransferase subfamily 4-like N-terminal" evidence="2">
    <location>
        <begin position="12"/>
        <end position="178"/>
    </location>
</feature>
<dbReference type="SUPFAM" id="SSF53756">
    <property type="entry name" value="UDP-Glycosyltransferase/glycogen phosphorylase"/>
    <property type="match status" value="1"/>
</dbReference>
<dbReference type="Proteomes" id="UP000432089">
    <property type="component" value="Unassembled WGS sequence"/>
</dbReference>
<dbReference type="GO" id="GO:0016757">
    <property type="term" value="F:glycosyltransferase activity"/>
    <property type="evidence" value="ECO:0007669"/>
    <property type="project" value="TreeGrafter"/>
</dbReference>
<proteinExistence type="predicted"/>
<comment type="caution">
    <text evidence="3">The sequence shown here is derived from an EMBL/GenBank/DDBJ whole genome shotgun (WGS) entry which is preliminary data.</text>
</comment>
<accession>A0A7V7PKH5</accession>
<dbReference type="EMBL" id="VZDO01000028">
    <property type="protein sequence ID" value="KAB0675920.1"/>
    <property type="molecule type" value="Genomic_DNA"/>
</dbReference>
<reference evidence="3 4" key="1">
    <citation type="submission" date="2019-09" db="EMBL/GenBank/DDBJ databases">
        <title>YIM 132180 draft genome.</title>
        <authorList>
            <person name="Zhang K."/>
        </authorList>
    </citation>
    <scope>NUCLEOTIDE SEQUENCE [LARGE SCALE GENOMIC DNA]</scope>
    <source>
        <strain evidence="3 4">YIM 132180</strain>
    </source>
</reference>
<dbReference type="Pfam" id="PF13579">
    <property type="entry name" value="Glyco_trans_4_4"/>
    <property type="match status" value="1"/>
</dbReference>
<dbReference type="AlphaFoldDB" id="A0A7V7PKH5"/>